<feature type="domain" description="CobQ/CobB/MinD/ParA nucleotide binding" evidence="9">
    <location>
        <begin position="5"/>
        <end position="188"/>
    </location>
</feature>
<feature type="active site" description="Nucleophile" evidence="8">
    <location>
        <position position="330"/>
    </location>
</feature>
<dbReference type="PANTHER" id="PTHR43873:SF1">
    <property type="entry name" value="COBYRINATE A,C-DIAMIDE SYNTHASE"/>
    <property type="match status" value="1"/>
</dbReference>
<comment type="domain">
    <text evidence="8">Comprises of two domains. The C-terminal domain contains the binding site for glutamine and catalyzes the hydrolysis of this substrate to glutamate and ammonia. The N-terminal domain is anticipated to bind ATP, and cobyrinate or Ni-sirohydrochlorin, and catalyzes the ultimate synthesis of the diamide product. The ammonia produced via the glutaminase domain is probably translocated to the adjacent domain via a molecular tunnel, where it reacts with an activated intermediate.</text>
</comment>
<keyword evidence="6 8" id="KW-0460">Magnesium</keyword>
<dbReference type="GO" id="GO:0042242">
    <property type="term" value="F:cobyrinic acid a,c-diamide synthase activity"/>
    <property type="evidence" value="ECO:0007669"/>
    <property type="project" value="UniProtKB-UniRule"/>
</dbReference>
<evidence type="ECO:0000256" key="7">
    <source>
        <dbReference type="ARBA" id="ARBA00022962"/>
    </source>
</evidence>
<comment type="pathway">
    <text evidence="8">Cofactor biosynthesis; adenosylcobalamin biosynthesis; cob(II)yrinate a,c-diamide from sirohydrochlorin (anaerobic route): step 10/10.</text>
</comment>
<comment type="cofactor">
    <cofactor evidence="1 8">
        <name>Mg(2+)</name>
        <dbReference type="ChEBI" id="CHEBI:18420"/>
    </cofactor>
</comment>
<evidence type="ECO:0000313" key="12">
    <source>
        <dbReference type="Proteomes" id="UP001218895"/>
    </source>
</evidence>
<dbReference type="InterPro" id="IPR029062">
    <property type="entry name" value="Class_I_gatase-like"/>
</dbReference>
<keyword evidence="3 8" id="KW-0436">Ligase</keyword>
<dbReference type="Proteomes" id="UP001218895">
    <property type="component" value="Chromosome"/>
</dbReference>
<evidence type="ECO:0000256" key="3">
    <source>
        <dbReference type="ARBA" id="ARBA00022598"/>
    </source>
</evidence>
<reference evidence="11" key="1">
    <citation type="submission" date="2022-01" db="EMBL/GenBank/DDBJ databases">
        <title>Complete genome of Methanomicrobium antiquum DSM 21220.</title>
        <authorList>
            <person name="Chen S.-C."/>
            <person name="You Y.-T."/>
            <person name="Zhou Y.-Z."/>
            <person name="Lai M.-C."/>
        </authorList>
    </citation>
    <scope>NUCLEOTIDE SEQUENCE</scope>
    <source>
        <strain evidence="11">DSM 21220</strain>
    </source>
</reference>
<accession>A0AAF0JNS2</accession>
<comment type="similarity">
    <text evidence="8">Belongs to the CobB/CbiA family.</text>
</comment>
<dbReference type="InterPro" id="IPR027417">
    <property type="entry name" value="P-loop_NTPase"/>
</dbReference>
<comment type="catalytic activity">
    <reaction evidence="8">
        <text>cob(II)yrinate + 2 L-glutamine + 2 ATP + 2 H2O = cob(II)yrinate a,c diamide + 2 L-glutamate + 2 ADP + 2 phosphate + 2 H(+)</text>
        <dbReference type="Rhea" id="RHEA:26289"/>
        <dbReference type="ChEBI" id="CHEBI:15377"/>
        <dbReference type="ChEBI" id="CHEBI:15378"/>
        <dbReference type="ChEBI" id="CHEBI:29985"/>
        <dbReference type="ChEBI" id="CHEBI:30616"/>
        <dbReference type="ChEBI" id="CHEBI:43474"/>
        <dbReference type="ChEBI" id="CHEBI:58359"/>
        <dbReference type="ChEBI" id="CHEBI:58537"/>
        <dbReference type="ChEBI" id="CHEBI:58894"/>
        <dbReference type="ChEBI" id="CHEBI:456216"/>
        <dbReference type="EC" id="6.3.5.11"/>
    </reaction>
</comment>
<gene>
    <name evidence="8 11" type="primary">cfbB</name>
    <name evidence="8" type="synonym">cbiA</name>
    <name evidence="11" type="ORF">L1994_05905</name>
</gene>
<evidence type="ECO:0000256" key="5">
    <source>
        <dbReference type="ARBA" id="ARBA00022840"/>
    </source>
</evidence>
<feature type="domain" description="CobB/CobQ-like glutamine amidotransferase" evidence="10">
    <location>
        <begin position="249"/>
        <end position="439"/>
    </location>
</feature>
<dbReference type="AlphaFoldDB" id="A0AAF0JNS2"/>
<dbReference type="SUPFAM" id="SSF52540">
    <property type="entry name" value="P-loop containing nucleoside triphosphate hydrolases"/>
    <property type="match status" value="1"/>
</dbReference>
<dbReference type="InterPro" id="IPR011698">
    <property type="entry name" value="GATase_3"/>
</dbReference>
<dbReference type="NCBIfam" id="NF002204">
    <property type="entry name" value="PRK01077.1"/>
    <property type="match status" value="1"/>
</dbReference>
<dbReference type="InterPro" id="IPR004484">
    <property type="entry name" value="CbiA/CobB_synth"/>
</dbReference>
<dbReference type="EC" id="6.3.5.11" evidence="8"/>
<organism evidence="11 12">
    <name type="scientific">Methanomicrobium antiquum</name>
    <dbReference type="NCBI Taxonomy" id="487686"/>
    <lineage>
        <taxon>Archaea</taxon>
        <taxon>Methanobacteriati</taxon>
        <taxon>Methanobacteriota</taxon>
        <taxon>Stenosarchaea group</taxon>
        <taxon>Methanomicrobia</taxon>
        <taxon>Methanomicrobiales</taxon>
        <taxon>Methanomicrobiaceae</taxon>
        <taxon>Methanomicrobium</taxon>
    </lineage>
</organism>
<dbReference type="NCBIfam" id="TIGR00379">
    <property type="entry name" value="cobB"/>
    <property type="match status" value="1"/>
</dbReference>
<comment type="miscellaneous">
    <text evidence="8">The a and c carboxylates of cobyrinate and Ni-sirohydrochlorin are activated for nucleophilic attack via formation of a phosphorylated intermediate by ATP. CbiA catalyzes first the amidation of the c-carboxylate, and then that of the a-carboxylate.</text>
</comment>
<evidence type="ECO:0000256" key="1">
    <source>
        <dbReference type="ARBA" id="ARBA00001946"/>
    </source>
</evidence>
<evidence type="ECO:0000256" key="6">
    <source>
        <dbReference type="ARBA" id="ARBA00022842"/>
    </source>
</evidence>
<keyword evidence="2 8" id="KW-0169">Cobalamin biosynthesis</keyword>
<dbReference type="EMBL" id="CP091092">
    <property type="protein sequence ID" value="WFN37915.1"/>
    <property type="molecule type" value="Genomic_DNA"/>
</dbReference>
<dbReference type="EC" id="6.3.5.12" evidence="8"/>
<evidence type="ECO:0000313" key="11">
    <source>
        <dbReference type="EMBL" id="WFN37915.1"/>
    </source>
</evidence>
<comment type="function">
    <text evidence="8">Catalyzes the ATP-dependent amidation of the two carboxylate groups at positions a and c of cobyrinate, using either L-glutamine or ammonia as the nitrogen source. Involved in the biosynthesis of the unique nickel-containing tetrapyrrole coenzyme F430, the prosthetic group of methyl-coenzyme M reductase (MCR), which plays a key role in methanogenesis and anaerobic methane oxidation. Catalyzes the ATP-dependent amidation of the two carboxylate groups at positions a and c of Ni-sirohydrochlorin, using L-glutamine or ammonia as the nitrogen source.</text>
</comment>
<dbReference type="Pfam" id="PF07685">
    <property type="entry name" value="GATase_3"/>
    <property type="match status" value="1"/>
</dbReference>
<evidence type="ECO:0000256" key="2">
    <source>
        <dbReference type="ARBA" id="ARBA00022573"/>
    </source>
</evidence>
<evidence type="ECO:0000259" key="10">
    <source>
        <dbReference type="Pfam" id="PF07685"/>
    </source>
</evidence>
<feature type="site" description="Increases nucleophilicity of active site Cys" evidence="8">
    <location>
        <position position="437"/>
    </location>
</feature>
<keyword evidence="4 8" id="KW-0547">Nucleotide-binding</keyword>
<comment type="catalytic activity">
    <reaction evidence="8">
        <text>Ni-sirohydrochlorin + 2 L-glutamine + 2 ATP + 2 H2O = Ni-sirohydrochlorin a,c-diamide + 2 L-glutamate + 2 ADP + 2 phosphate + 2 H(+)</text>
        <dbReference type="Rhea" id="RHEA:52896"/>
        <dbReference type="ChEBI" id="CHEBI:15377"/>
        <dbReference type="ChEBI" id="CHEBI:15378"/>
        <dbReference type="ChEBI" id="CHEBI:29985"/>
        <dbReference type="ChEBI" id="CHEBI:30616"/>
        <dbReference type="ChEBI" id="CHEBI:43474"/>
        <dbReference type="ChEBI" id="CHEBI:58359"/>
        <dbReference type="ChEBI" id="CHEBI:136841"/>
        <dbReference type="ChEBI" id="CHEBI:136887"/>
        <dbReference type="ChEBI" id="CHEBI:456216"/>
        <dbReference type="EC" id="6.3.5.12"/>
    </reaction>
</comment>
<dbReference type="HAMAP" id="MF_00027">
    <property type="entry name" value="CobB_CbiA"/>
    <property type="match status" value="1"/>
</dbReference>
<dbReference type="PROSITE" id="PS51274">
    <property type="entry name" value="GATASE_COBBQ"/>
    <property type="match status" value="1"/>
</dbReference>
<dbReference type="GO" id="GO:0005524">
    <property type="term" value="F:ATP binding"/>
    <property type="evidence" value="ECO:0007669"/>
    <property type="project" value="UniProtKB-UniRule"/>
</dbReference>
<dbReference type="CDD" id="cd03130">
    <property type="entry name" value="GATase1_CobB"/>
    <property type="match status" value="1"/>
</dbReference>
<dbReference type="GO" id="GO:0009236">
    <property type="term" value="P:cobalamin biosynthetic process"/>
    <property type="evidence" value="ECO:0007669"/>
    <property type="project" value="UniProtKB-UniRule"/>
</dbReference>
<protein>
    <recommendedName>
        <fullName evidence="8">Cobyrinate a,c-diamide synthase</fullName>
        <ecNumber evidence="8">6.3.5.11</ecNumber>
    </recommendedName>
    <alternativeName>
        <fullName evidence="8">Cobyrinic acid a,c-diamide synthetase</fullName>
    </alternativeName>
    <alternativeName>
        <fullName evidence="8">Ni-sirohydrochlorin a,c-diamide synthase</fullName>
        <ecNumber evidence="8">6.3.5.12</ecNumber>
    </alternativeName>
    <alternativeName>
        <fullName evidence="8">Ni-sirohydrochlorin a,c-diamide synthetase</fullName>
    </alternativeName>
</protein>
<dbReference type="RefSeq" id="WP_278100754.1">
    <property type="nucleotide sequence ID" value="NZ_CP091092.1"/>
</dbReference>
<dbReference type="PANTHER" id="PTHR43873">
    <property type="entry name" value="COBYRINATE A,C-DIAMIDE SYNTHASE"/>
    <property type="match status" value="1"/>
</dbReference>
<keyword evidence="8" id="KW-0484">Methanogenesis</keyword>
<name>A0AAF0JNS2_9EURY</name>
<keyword evidence="12" id="KW-1185">Reference proteome</keyword>
<keyword evidence="5 8" id="KW-0067">ATP-binding</keyword>
<dbReference type="GO" id="GO:0015948">
    <property type="term" value="P:methanogenesis"/>
    <property type="evidence" value="ECO:0007669"/>
    <property type="project" value="UniProtKB-KW"/>
</dbReference>
<evidence type="ECO:0000259" key="9">
    <source>
        <dbReference type="Pfam" id="PF01656"/>
    </source>
</evidence>
<sequence>MKSLLISGDRSGSGKTSITLGICAALSRDNVVQPFKVAMDYIDPSYLTGVTGRMCRNLDSFVMTPEQILCSYQNACIGADIAVIEGVRGLYEGSDAILDTGSTASVSKMLDQNVILVVNAQSITRSAAAIVKGFCAFDPDVKIKGIILNQIISEKHKEKAKTAIETTTGIPVIGAIPRSEEMKLTMRHLGLVPFLEGKNDAEFLSRVNKVAEIIERNIDMDALLELSKEESVPLNKPLMFEKKSASDVKIGIAVDEAFNFYYNDLFEILPALGAEVVRFSPVHDRLPDADGYIFGGGYPEMFADALEKNTLMRDAVVEVSENNVPIYAECGGLIYLTKKLTLKKGWNNLESDVSYEMAGVFDGETRMPTRRVIGYVKGESDSKCPLGKSSFSGHEFHHTDVILPSDTHFSYRLSRGLGIRENLDGALKNKTLASYTHLHPTASFEMIKNFVTGCRSKN</sequence>
<evidence type="ECO:0000256" key="8">
    <source>
        <dbReference type="HAMAP-Rule" id="MF_00027"/>
    </source>
</evidence>
<dbReference type="SUPFAM" id="SSF52317">
    <property type="entry name" value="Class I glutamine amidotransferase-like"/>
    <property type="match status" value="1"/>
</dbReference>
<dbReference type="Gene3D" id="3.40.50.300">
    <property type="entry name" value="P-loop containing nucleotide triphosphate hydrolases"/>
    <property type="match status" value="1"/>
</dbReference>
<keyword evidence="7 8" id="KW-0315">Glutamine amidotransferase</keyword>
<dbReference type="NCBIfam" id="NF033195">
    <property type="entry name" value="F430_CfbB"/>
    <property type="match status" value="1"/>
</dbReference>
<dbReference type="KEGG" id="manq:L1994_05905"/>
<dbReference type="Pfam" id="PF01656">
    <property type="entry name" value="CbiA"/>
    <property type="match status" value="1"/>
</dbReference>
<proteinExistence type="inferred from homology"/>
<dbReference type="Gene3D" id="3.40.50.880">
    <property type="match status" value="1"/>
</dbReference>
<dbReference type="GeneID" id="79949913"/>
<evidence type="ECO:0000256" key="4">
    <source>
        <dbReference type="ARBA" id="ARBA00022741"/>
    </source>
</evidence>
<dbReference type="InterPro" id="IPR002586">
    <property type="entry name" value="CobQ/CobB/MinD/ParA_Nub-bd_dom"/>
</dbReference>
<dbReference type="CDD" id="cd05388">
    <property type="entry name" value="CobB_N"/>
    <property type="match status" value="1"/>
</dbReference>